<evidence type="ECO:0000313" key="1">
    <source>
        <dbReference type="EMBL" id="KAB8224777.1"/>
    </source>
</evidence>
<dbReference type="EMBL" id="ML733397">
    <property type="protein sequence ID" value="KAB8224777.1"/>
    <property type="molecule type" value="Genomic_DNA"/>
</dbReference>
<dbReference type="Proteomes" id="UP000326799">
    <property type="component" value="Unassembled WGS sequence"/>
</dbReference>
<sequence length="168" mass="19426">MNQRSAILSQQFPLAIRMLKTEMIVILVNQRVAGYGRCEGERMKSDMMMQAKNKWRKRKIQKETKKKGLIELRIEKRERDMCYTAADGLVSQVTCPTAFSQAAKSNLKREETNKTPYTMSISICYDVINLVSRGPNTNHDVEEHRHVCLSSRPRVCDLKYNKVAASRR</sequence>
<proteinExistence type="predicted"/>
<gene>
    <name evidence="1" type="ORF">BDV33DRAFT_134841</name>
</gene>
<protein>
    <submittedName>
        <fullName evidence="1">Uncharacterized protein</fullName>
    </submittedName>
</protein>
<evidence type="ECO:0000313" key="2">
    <source>
        <dbReference type="Proteomes" id="UP000326799"/>
    </source>
</evidence>
<name>A0A5N6F537_9EURO</name>
<reference evidence="1 2" key="1">
    <citation type="submission" date="2019-04" db="EMBL/GenBank/DDBJ databases">
        <title>Fungal friends and foes A comparative genomics study of 23 Aspergillus species from section Flavi.</title>
        <authorList>
            <consortium name="DOE Joint Genome Institute"/>
            <person name="Kjaerbolling I."/>
            <person name="Vesth T.C."/>
            <person name="Frisvad J.C."/>
            <person name="Nybo J.L."/>
            <person name="Theobald S."/>
            <person name="Kildgaard S."/>
            <person name="Petersen T.I."/>
            <person name="Kuo A."/>
            <person name="Sato A."/>
            <person name="Lyhne E.K."/>
            <person name="Kogle M.E."/>
            <person name="Wiebenga A."/>
            <person name="Kun R.S."/>
            <person name="Lubbers R.J."/>
            <person name="Makela M.R."/>
            <person name="Barry K."/>
            <person name="Chovatia M."/>
            <person name="Clum A."/>
            <person name="Daum C."/>
            <person name="Haridas S."/>
            <person name="He G."/>
            <person name="LaButti K."/>
            <person name="Lipzen A."/>
            <person name="Mondo S."/>
            <person name="Pangilinan J."/>
            <person name="Riley R."/>
            <person name="Salamov A."/>
            <person name="Simmons B.A."/>
            <person name="Magnuson J.K."/>
            <person name="Henrissat B."/>
            <person name="Mortensen U.H."/>
            <person name="Larsen T.O."/>
            <person name="De vries R.P."/>
            <person name="Grigoriev I.V."/>
            <person name="Machida M."/>
            <person name="Baker S.E."/>
            <person name="Andersen M.R."/>
        </authorList>
    </citation>
    <scope>NUCLEOTIDE SEQUENCE [LARGE SCALE GENOMIC DNA]</scope>
    <source>
        <strain evidence="1 2">CBS 126849</strain>
    </source>
</reference>
<accession>A0A5N6F537</accession>
<keyword evidence="2" id="KW-1185">Reference proteome</keyword>
<dbReference type="AlphaFoldDB" id="A0A5N6F537"/>
<organism evidence="1 2">
    <name type="scientific">Aspergillus novoparasiticus</name>
    <dbReference type="NCBI Taxonomy" id="986946"/>
    <lineage>
        <taxon>Eukaryota</taxon>
        <taxon>Fungi</taxon>
        <taxon>Dikarya</taxon>
        <taxon>Ascomycota</taxon>
        <taxon>Pezizomycotina</taxon>
        <taxon>Eurotiomycetes</taxon>
        <taxon>Eurotiomycetidae</taxon>
        <taxon>Eurotiales</taxon>
        <taxon>Aspergillaceae</taxon>
        <taxon>Aspergillus</taxon>
        <taxon>Aspergillus subgen. Circumdati</taxon>
    </lineage>
</organism>